<keyword evidence="2" id="KW-1185">Reference proteome</keyword>
<reference evidence="2" key="1">
    <citation type="submission" date="2016-08" db="EMBL/GenBank/DDBJ databases">
        <authorList>
            <person name="Seilhamer J.J."/>
        </authorList>
    </citation>
    <scope>NUCLEOTIDE SEQUENCE [LARGE SCALE GENOMIC DNA]</scope>
</reference>
<protein>
    <submittedName>
        <fullName evidence="1">Uncharacterized protein</fullName>
    </submittedName>
</protein>
<evidence type="ECO:0000313" key="1">
    <source>
        <dbReference type="EMBL" id="AOZ63669.1"/>
    </source>
</evidence>
<gene>
    <name evidence="1" type="ORF">SEA_WEASELS2_80</name>
</gene>
<dbReference type="Proteomes" id="UP000224902">
    <property type="component" value="Segment"/>
</dbReference>
<evidence type="ECO:0000313" key="2">
    <source>
        <dbReference type="Proteomes" id="UP000224902"/>
    </source>
</evidence>
<dbReference type="EMBL" id="KX774321">
    <property type="protein sequence ID" value="AOZ63669.1"/>
    <property type="molecule type" value="Genomic_DNA"/>
</dbReference>
<sequence length="127" mass="14593">METFKPLTSRNKEELIALHGELNLQLPDDPKPTNADLITNLKNKGVTNQKLKALNKKRESENSPKSIVNSQVVVAMDRANASFTFGKHTFSRHRKYVPMPEVEANELISRYDGFRKASREEVENYYK</sequence>
<proteinExistence type="predicted"/>
<organism evidence="1 2">
    <name type="scientific">Rhodococcus phage Weasels2</name>
    <dbReference type="NCBI Taxonomy" id="1897437"/>
    <lineage>
        <taxon>Viruses</taxon>
        <taxon>Duplodnaviria</taxon>
        <taxon>Heunggongvirae</taxon>
        <taxon>Uroviricota</taxon>
        <taxon>Caudoviricetes</taxon>
        <taxon>Weaselvirus</taxon>
        <taxon>Weaselvirus weasel</taxon>
    </lineage>
</organism>
<accession>A0A1I9SA63</accession>
<name>A0A1I9SA63_9CAUD</name>